<evidence type="ECO:0000313" key="2">
    <source>
        <dbReference type="EMBL" id="BBF94337.1"/>
    </source>
</evidence>
<dbReference type="GO" id="GO:0003677">
    <property type="term" value="F:DNA binding"/>
    <property type="evidence" value="ECO:0007669"/>
    <property type="project" value="InterPro"/>
</dbReference>
<dbReference type="InterPro" id="IPR046668">
    <property type="entry name" value="DUF6538"/>
</dbReference>
<proteinExistence type="predicted"/>
<evidence type="ECO:0000313" key="3">
    <source>
        <dbReference type="Proteomes" id="UP000266934"/>
    </source>
</evidence>
<dbReference type="OrthoDB" id="9784724at2"/>
<reference evidence="2 3" key="1">
    <citation type="submission" date="2018-08" db="EMBL/GenBank/DDBJ databases">
        <title>Complete genome sequencing of Blastochloris tepida GI.</title>
        <authorList>
            <person name="Tsukatani Y."/>
            <person name="Mori H."/>
        </authorList>
    </citation>
    <scope>NUCLEOTIDE SEQUENCE [LARGE SCALE GENOMIC DNA]</scope>
    <source>
        <strain evidence="2 3">GI</strain>
    </source>
</reference>
<gene>
    <name evidence="2" type="ORF">BLTE_30220</name>
</gene>
<dbReference type="AlphaFoldDB" id="A0A348G454"/>
<feature type="domain" description="DUF6538" evidence="1">
    <location>
        <begin position="13"/>
        <end position="66"/>
    </location>
</feature>
<name>A0A348G454_9HYPH</name>
<dbReference type="SUPFAM" id="SSF56349">
    <property type="entry name" value="DNA breaking-rejoining enzymes"/>
    <property type="match status" value="1"/>
</dbReference>
<dbReference type="KEGG" id="blag:BLTE_30220"/>
<dbReference type="RefSeq" id="WP_126401449.1">
    <property type="nucleotide sequence ID" value="NZ_AP018907.1"/>
</dbReference>
<sequence>MALPMARPWKHPKTGVYYFRKAVPKRLRKLVGQREAKCSLGTKDPAKAKILHMQKAAEVAERWENLAAGPRRLVRSQVEALAGEAYRAIIASSAEAAESLSSIQRLGLVGQLARDQNLLTGEWDGDDDISGDVRVDREARYGGLVNRILAKHGLVIDAETRRVLLERVVHAVIEARRGVLGKMSGDYRPDPRGERFPEFELNPGAAKVSMYDLWERYIKEAKPSPSTIKRWKPCIESFLEHVGTTDVSIIKPEQIISWKESLIDRKLHPLTIRDAYFASVKATQDGATRPESADG</sequence>
<protein>
    <recommendedName>
        <fullName evidence="1">DUF6538 domain-containing protein</fullName>
    </recommendedName>
</protein>
<evidence type="ECO:0000259" key="1">
    <source>
        <dbReference type="Pfam" id="PF20172"/>
    </source>
</evidence>
<keyword evidence="3" id="KW-1185">Reference proteome</keyword>
<dbReference type="EMBL" id="AP018907">
    <property type="protein sequence ID" value="BBF94337.1"/>
    <property type="molecule type" value="Genomic_DNA"/>
</dbReference>
<dbReference type="Proteomes" id="UP000266934">
    <property type="component" value="Chromosome"/>
</dbReference>
<dbReference type="InterPro" id="IPR011010">
    <property type="entry name" value="DNA_brk_join_enz"/>
</dbReference>
<organism evidence="2 3">
    <name type="scientific">Blastochloris tepida</name>
    <dbReference type="NCBI Taxonomy" id="2233851"/>
    <lineage>
        <taxon>Bacteria</taxon>
        <taxon>Pseudomonadati</taxon>
        <taxon>Pseudomonadota</taxon>
        <taxon>Alphaproteobacteria</taxon>
        <taxon>Hyphomicrobiales</taxon>
        <taxon>Blastochloridaceae</taxon>
        <taxon>Blastochloris</taxon>
    </lineage>
</organism>
<dbReference type="Pfam" id="PF20172">
    <property type="entry name" value="DUF6538"/>
    <property type="match status" value="1"/>
</dbReference>
<accession>A0A348G454</accession>